<name>A0AAN7SRW1_9COLE</name>
<evidence type="ECO:0000313" key="2">
    <source>
        <dbReference type="Proteomes" id="UP001353858"/>
    </source>
</evidence>
<organism evidence="1 2">
    <name type="scientific">Aquatica leii</name>
    <dbReference type="NCBI Taxonomy" id="1421715"/>
    <lineage>
        <taxon>Eukaryota</taxon>
        <taxon>Metazoa</taxon>
        <taxon>Ecdysozoa</taxon>
        <taxon>Arthropoda</taxon>
        <taxon>Hexapoda</taxon>
        <taxon>Insecta</taxon>
        <taxon>Pterygota</taxon>
        <taxon>Neoptera</taxon>
        <taxon>Endopterygota</taxon>
        <taxon>Coleoptera</taxon>
        <taxon>Polyphaga</taxon>
        <taxon>Elateriformia</taxon>
        <taxon>Elateroidea</taxon>
        <taxon>Lampyridae</taxon>
        <taxon>Luciolinae</taxon>
        <taxon>Aquatica</taxon>
    </lineage>
</organism>
<protein>
    <submittedName>
        <fullName evidence="1">Uncharacterized protein</fullName>
    </submittedName>
</protein>
<sequence length="128" mass="13716">MTLAPLSEGMPEAFPDEVLVDVPDMRDRRGAWDTVKKIGKGALSVLPLKRQLMRFGNVFSSIGNKLGGFTGRVTTALDKLCEVIKTIIPVVAAVCHVGQFQFCGSVMDAPNELANALAPSSIDLSIQD</sequence>
<dbReference type="EMBL" id="JARPUR010000002">
    <property type="protein sequence ID" value="KAK4881490.1"/>
    <property type="molecule type" value="Genomic_DNA"/>
</dbReference>
<dbReference type="AlphaFoldDB" id="A0AAN7SRW1"/>
<accession>A0AAN7SRW1</accession>
<dbReference type="Proteomes" id="UP001353858">
    <property type="component" value="Unassembled WGS sequence"/>
</dbReference>
<comment type="caution">
    <text evidence="1">The sequence shown here is derived from an EMBL/GenBank/DDBJ whole genome shotgun (WGS) entry which is preliminary data.</text>
</comment>
<evidence type="ECO:0000313" key="1">
    <source>
        <dbReference type="EMBL" id="KAK4881490.1"/>
    </source>
</evidence>
<keyword evidence="2" id="KW-1185">Reference proteome</keyword>
<proteinExistence type="predicted"/>
<reference evidence="2" key="1">
    <citation type="submission" date="2023-01" db="EMBL/GenBank/DDBJ databases">
        <title>Key to firefly adult light organ development and bioluminescence: homeobox transcription factors regulate luciferase expression and transportation to peroxisome.</title>
        <authorList>
            <person name="Fu X."/>
        </authorList>
    </citation>
    <scope>NUCLEOTIDE SEQUENCE [LARGE SCALE GENOMIC DNA]</scope>
</reference>
<gene>
    <name evidence="1" type="ORF">RN001_004809</name>
</gene>